<evidence type="ECO:0000256" key="3">
    <source>
        <dbReference type="ARBA" id="ARBA00022801"/>
    </source>
</evidence>
<evidence type="ECO:0000256" key="5">
    <source>
        <dbReference type="ARBA" id="ARBA00034022"/>
    </source>
</evidence>
<name>A0A8S0SMA2_OLEEU</name>
<feature type="domain" description="GH16" evidence="6">
    <location>
        <begin position="3"/>
        <end position="34"/>
    </location>
</feature>
<dbReference type="GO" id="GO:0016762">
    <property type="term" value="F:xyloglucan:xyloglucosyl transferase activity"/>
    <property type="evidence" value="ECO:0007669"/>
    <property type="project" value="UniProtKB-EC"/>
</dbReference>
<evidence type="ECO:0000259" key="7">
    <source>
        <dbReference type="Pfam" id="PF06955"/>
    </source>
</evidence>
<dbReference type="InterPro" id="IPR000757">
    <property type="entry name" value="Beta-glucanase-like"/>
</dbReference>
<reference evidence="8 9" key="1">
    <citation type="submission" date="2019-12" db="EMBL/GenBank/DDBJ databases">
        <authorList>
            <person name="Alioto T."/>
            <person name="Alioto T."/>
            <person name="Gomez Garrido J."/>
        </authorList>
    </citation>
    <scope>NUCLEOTIDE SEQUENCE [LARGE SCALE GENOMIC DNA]</scope>
</reference>
<dbReference type="EC" id="2.4.1.207" evidence="1"/>
<evidence type="ECO:0000259" key="6">
    <source>
        <dbReference type="Pfam" id="PF00722"/>
    </source>
</evidence>
<dbReference type="PANTHER" id="PTHR31062">
    <property type="entry name" value="XYLOGLUCAN ENDOTRANSGLUCOSYLASE/HYDROLASE PROTEIN 8-RELATED"/>
    <property type="match status" value="1"/>
</dbReference>
<comment type="catalytic activity">
    <reaction evidence="5">
        <text>breaks a beta-(1-&gt;4) bond in the backbone of a xyloglucan and transfers the xyloglucanyl segment on to O-4 of the non-reducing terminal glucose residue of an acceptor, which can be a xyloglucan or an oligosaccharide of xyloglucan.</text>
        <dbReference type="EC" id="2.4.1.207"/>
    </reaction>
</comment>
<protein>
    <recommendedName>
        <fullName evidence="1">xyloglucan:xyloglucosyl transferase</fullName>
        <ecNumber evidence="1">2.4.1.207</ecNumber>
    </recommendedName>
</protein>
<dbReference type="Pfam" id="PF00722">
    <property type="entry name" value="Glyco_hydro_16"/>
    <property type="match status" value="1"/>
</dbReference>
<dbReference type="GO" id="GO:0004553">
    <property type="term" value="F:hydrolase activity, hydrolyzing O-glycosyl compounds"/>
    <property type="evidence" value="ECO:0007669"/>
    <property type="project" value="InterPro"/>
</dbReference>
<evidence type="ECO:0000256" key="1">
    <source>
        <dbReference type="ARBA" id="ARBA00012152"/>
    </source>
</evidence>
<evidence type="ECO:0000313" key="9">
    <source>
        <dbReference type="Proteomes" id="UP000594638"/>
    </source>
</evidence>
<dbReference type="GO" id="GO:0044042">
    <property type="term" value="P:glucan metabolic process"/>
    <property type="evidence" value="ECO:0007669"/>
    <property type="project" value="InterPro"/>
</dbReference>
<keyword evidence="3 8" id="KW-0378">Hydrolase</keyword>
<dbReference type="InterPro" id="IPR044791">
    <property type="entry name" value="Beta-glucanase/XTH"/>
</dbReference>
<evidence type="ECO:0000313" key="8">
    <source>
        <dbReference type="EMBL" id="CAA2992694.1"/>
    </source>
</evidence>
<dbReference type="OrthoDB" id="4781at2759"/>
<dbReference type="SUPFAM" id="SSF49899">
    <property type="entry name" value="Concanavalin A-like lectins/glucanases"/>
    <property type="match status" value="1"/>
</dbReference>
<dbReference type="InterPro" id="IPR010713">
    <property type="entry name" value="XET_C"/>
</dbReference>
<dbReference type="Pfam" id="PF06955">
    <property type="entry name" value="XET_C"/>
    <property type="match status" value="1"/>
</dbReference>
<dbReference type="AlphaFoldDB" id="A0A8S0SMA2"/>
<sequence length="162" mass="18589">MAGDYPSKPMSLYATIWDASTWATNGGKEKVDYKYEPFVSEFTNLVLEGCIVDPIEQISSTNCTDRIASLLAKKYSTITPEGRKSMKRFREMFMYYSSCYHNVRYPIPPPECVVVASEREMFQNGGRLREKMKFGGSHWRNGHGWRSRRPRKVEATGHVAAM</sequence>
<dbReference type="Gramene" id="OE9A083380T1">
    <property type="protein sequence ID" value="OE9A083380C1"/>
    <property type="gene ID" value="OE9A083380"/>
</dbReference>
<keyword evidence="9" id="KW-1185">Reference proteome</keyword>
<evidence type="ECO:0000256" key="4">
    <source>
        <dbReference type="ARBA" id="ARBA00023295"/>
    </source>
</evidence>
<keyword evidence="4" id="KW-0326">Glycosidase</keyword>
<proteinExistence type="predicted"/>
<evidence type="ECO:0000256" key="2">
    <source>
        <dbReference type="ARBA" id="ARBA00022679"/>
    </source>
</evidence>
<dbReference type="InterPro" id="IPR013320">
    <property type="entry name" value="ConA-like_dom_sf"/>
</dbReference>
<dbReference type="EMBL" id="CACTIH010005440">
    <property type="protein sequence ID" value="CAA2992694.1"/>
    <property type="molecule type" value="Genomic_DNA"/>
</dbReference>
<accession>A0A8S0SMA2</accession>
<comment type="caution">
    <text evidence="8">The sequence shown here is derived from an EMBL/GenBank/DDBJ whole genome shotgun (WGS) entry which is preliminary data.</text>
</comment>
<keyword evidence="2" id="KW-0808">Transferase</keyword>
<dbReference type="Proteomes" id="UP000594638">
    <property type="component" value="Unassembled WGS sequence"/>
</dbReference>
<gene>
    <name evidence="8" type="ORF">OLEA9_A083380</name>
</gene>
<dbReference type="GO" id="GO:0048046">
    <property type="term" value="C:apoplast"/>
    <property type="evidence" value="ECO:0007669"/>
    <property type="project" value="InterPro"/>
</dbReference>
<dbReference type="Gene3D" id="2.60.120.200">
    <property type="match status" value="1"/>
</dbReference>
<feature type="domain" description="Xyloglucan endo-transglycosylase C-terminal" evidence="7">
    <location>
        <begin position="76"/>
        <end position="112"/>
    </location>
</feature>
<organism evidence="8 9">
    <name type="scientific">Olea europaea subsp. europaea</name>
    <dbReference type="NCBI Taxonomy" id="158383"/>
    <lineage>
        <taxon>Eukaryota</taxon>
        <taxon>Viridiplantae</taxon>
        <taxon>Streptophyta</taxon>
        <taxon>Embryophyta</taxon>
        <taxon>Tracheophyta</taxon>
        <taxon>Spermatophyta</taxon>
        <taxon>Magnoliopsida</taxon>
        <taxon>eudicotyledons</taxon>
        <taxon>Gunneridae</taxon>
        <taxon>Pentapetalae</taxon>
        <taxon>asterids</taxon>
        <taxon>lamiids</taxon>
        <taxon>Lamiales</taxon>
        <taxon>Oleaceae</taxon>
        <taxon>Oleeae</taxon>
        <taxon>Olea</taxon>
    </lineage>
</organism>